<keyword evidence="1" id="KW-0723">Serine/threonine-protein kinase</keyword>
<protein>
    <submittedName>
        <fullName evidence="1">Non-specific serine/threonine protein kinase</fullName>
    </submittedName>
</protein>
<reference evidence="1" key="1">
    <citation type="submission" date="2018-02" db="EMBL/GenBank/DDBJ databases">
        <title>Rhizophora mucronata_Transcriptome.</title>
        <authorList>
            <person name="Meera S.P."/>
            <person name="Sreeshan A."/>
            <person name="Augustine A."/>
        </authorList>
    </citation>
    <scope>NUCLEOTIDE SEQUENCE</scope>
    <source>
        <tissue evidence="1">Leaf</tissue>
    </source>
</reference>
<keyword evidence="1" id="KW-0808">Transferase</keyword>
<dbReference type="AlphaFoldDB" id="A0A2P2QRA3"/>
<keyword evidence="1" id="KW-0418">Kinase</keyword>
<organism evidence="1">
    <name type="scientific">Rhizophora mucronata</name>
    <name type="common">Asiatic mangrove</name>
    <dbReference type="NCBI Taxonomy" id="61149"/>
    <lineage>
        <taxon>Eukaryota</taxon>
        <taxon>Viridiplantae</taxon>
        <taxon>Streptophyta</taxon>
        <taxon>Embryophyta</taxon>
        <taxon>Tracheophyta</taxon>
        <taxon>Spermatophyta</taxon>
        <taxon>Magnoliopsida</taxon>
        <taxon>eudicotyledons</taxon>
        <taxon>Gunneridae</taxon>
        <taxon>Pentapetalae</taxon>
        <taxon>rosids</taxon>
        <taxon>fabids</taxon>
        <taxon>Malpighiales</taxon>
        <taxon>Rhizophoraceae</taxon>
        <taxon>Rhizophora</taxon>
    </lineage>
</organism>
<proteinExistence type="predicted"/>
<sequence>MLRTFGWCWRRRMVEISQIILDSMAASVRVLSITLTATSLSLVASLVRSRPT</sequence>
<evidence type="ECO:0000313" key="1">
    <source>
        <dbReference type="EMBL" id="MBX69478.1"/>
    </source>
</evidence>
<accession>A0A2P2QRA3</accession>
<dbReference type="GO" id="GO:0004674">
    <property type="term" value="F:protein serine/threonine kinase activity"/>
    <property type="evidence" value="ECO:0007669"/>
    <property type="project" value="UniProtKB-KW"/>
</dbReference>
<dbReference type="EMBL" id="GGEC01088994">
    <property type="protein sequence ID" value="MBX69478.1"/>
    <property type="molecule type" value="Transcribed_RNA"/>
</dbReference>
<name>A0A2P2QRA3_RHIMU</name>